<organism evidence="4 5">
    <name type="scientific">Enterococcus phoeniculicola ATCC BAA-412</name>
    <dbReference type="NCBI Taxonomy" id="1158610"/>
    <lineage>
        <taxon>Bacteria</taxon>
        <taxon>Bacillati</taxon>
        <taxon>Bacillota</taxon>
        <taxon>Bacilli</taxon>
        <taxon>Lactobacillales</taxon>
        <taxon>Enterococcaceae</taxon>
        <taxon>Enterococcus</taxon>
    </lineage>
</organism>
<evidence type="ECO:0000256" key="2">
    <source>
        <dbReference type="ARBA" id="ARBA00022679"/>
    </source>
</evidence>
<dbReference type="AlphaFoldDB" id="R3TQP6"/>
<dbReference type="RefSeq" id="WP_010768498.1">
    <property type="nucleotide sequence ID" value="NZ_ASWE01000002.1"/>
</dbReference>
<keyword evidence="2 4" id="KW-0808">Transferase</keyword>
<evidence type="ECO:0000313" key="5">
    <source>
        <dbReference type="Proteomes" id="UP000013785"/>
    </source>
</evidence>
<dbReference type="SUPFAM" id="SSF53335">
    <property type="entry name" value="S-adenosyl-L-methionine-dependent methyltransferases"/>
    <property type="match status" value="1"/>
</dbReference>
<dbReference type="eggNOG" id="COG0742">
    <property type="taxonomic scope" value="Bacteria"/>
</dbReference>
<dbReference type="Pfam" id="PF03602">
    <property type="entry name" value="Cons_hypoth95"/>
    <property type="match status" value="1"/>
</dbReference>
<dbReference type="GO" id="GO:0008168">
    <property type="term" value="F:methyltransferase activity"/>
    <property type="evidence" value="ECO:0007669"/>
    <property type="project" value="UniProtKB-KW"/>
</dbReference>
<dbReference type="Proteomes" id="UP000013785">
    <property type="component" value="Unassembled WGS sequence"/>
</dbReference>
<keyword evidence="1 4" id="KW-0489">Methyltransferase</keyword>
<evidence type="ECO:0000313" key="4">
    <source>
        <dbReference type="EMBL" id="EOL43854.1"/>
    </source>
</evidence>
<reference evidence="4 5" key="1">
    <citation type="submission" date="2013-02" db="EMBL/GenBank/DDBJ databases">
        <title>The Genome Sequence of Enterococcus phoeniculicola BAA-412.</title>
        <authorList>
            <consortium name="The Broad Institute Genome Sequencing Platform"/>
            <consortium name="The Broad Institute Genome Sequencing Center for Infectious Disease"/>
            <person name="Earl A.M."/>
            <person name="Gilmore M.S."/>
            <person name="Lebreton F."/>
            <person name="Walker B."/>
            <person name="Young S.K."/>
            <person name="Zeng Q."/>
            <person name="Gargeya S."/>
            <person name="Fitzgerald M."/>
            <person name="Haas B."/>
            <person name="Abouelleil A."/>
            <person name="Alvarado L."/>
            <person name="Arachchi H.M."/>
            <person name="Berlin A.M."/>
            <person name="Chapman S.B."/>
            <person name="Dewar J."/>
            <person name="Goldberg J."/>
            <person name="Griggs A."/>
            <person name="Gujja S."/>
            <person name="Hansen M."/>
            <person name="Howarth C."/>
            <person name="Imamovic A."/>
            <person name="Larimer J."/>
            <person name="McCowan C."/>
            <person name="Murphy C."/>
            <person name="Neiman D."/>
            <person name="Pearson M."/>
            <person name="Priest M."/>
            <person name="Roberts A."/>
            <person name="Saif S."/>
            <person name="Shea T."/>
            <person name="Sisk P."/>
            <person name="Sykes S."/>
            <person name="Wortman J."/>
            <person name="Nusbaum C."/>
            <person name="Birren B."/>
        </authorList>
    </citation>
    <scope>NUCLEOTIDE SEQUENCE [LARGE SCALE GENOMIC DNA]</scope>
    <source>
        <strain evidence="4 5">ATCC BAA-412</strain>
    </source>
</reference>
<name>R3TQP6_9ENTE</name>
<dbReference type="Gene3D" id="3.40.50.150">
    <property type="entry name" value="Vaccinia Virus protein VP39"/>
    <property type="match status" value="1"/>
</dbReference>
<dbReference type="EMBL" id="AJAT01000015">
    <property type="protein sequence ID" value="EOL43854.1"/>
    <property type="molecule type" value="Genomic_DNA"/>
</dbReference>
<dbReference type="InterPro" id="IPR002052">
    <property type="entry name" value="DNA_methylase_N6_adenine_CS"/>
</dbReference>
<gene>
    <name evidence="4" type="ORF">UC3_01835</name>
</gene>
<dbReference type="CDD" id="cd02440">
    <property type="entry name" value="AdoMet_MTases"/>
    <property type="match status" value="1"/>
</dbReference>
<feature type="region of interest" description="Disordered" evidence="3">
    <location>
        <begin position="1"/>
        <end position="24"/>
    </location>
</feature>
<dbReference type="PATRIC" id="fig|1158610.3.peg.1829"/>
<dbReference type="OrthoDB" id="9803017at2"/>
<dbReference type="PANTHER" id="PTHR43542:SF1">
    <property type="entry name" value="METHYLTRANSFERASE"/>
    <property type="match status" value="1"/>
</dbReference>
<dbReference type="PIRSF" id="PIRSF004553">
    <property type="entry name" value="CHP00095"/>
    <property type="match status" value="1"/>
</dbReference>
<proteinExistence type="predicted"/>
<dbReference type="PANTHER" id="PTHR43542">
    <property type="entry name" value="METHYLTRANSFERASE"/>
    <property type="match status" value="1"/>
</dbReference>
<dbReference type="InterPro" id="IPR004398">
    <property type="entry name" value="RNA_MeTrfase_RsmD"/>
</dbReference>
<dbReference type="InterPro" id="IPR029063">
    <property type="entry name" value="SAM-dependent_MTases_sf"/>
</dbReference>
<evidence type="ECO:0000256" key="3">
    <source>
        <dbReference type="SAM" id="MobiDB-lite"/>
    </source>
</evidence>
<evidence type="ECO:0000256" key="1">
    <source>
        <dbReference type="ARBA" id="ARBA00022603"/>
    </source>
</evidence>
<keyword evidence="5" id="KW-1185">Reference proteome</keyword>
<dbReference type="STRING" id="154621.RV11_GL002082"/>
<accession>R3TQP6</accession>
<dbReference type="NCBIfam" id="TIGR00095">
    <property type="entry name" value="16S rRNA (guanine(966)-N(2))-methyltransferase RsmD"/>
    <property type="match status" value="1"/>
</dbReference>
<dbReference type="PROSITE" id="PS00092">
    <property type="entry name" value="N6_MTASE"/>
    <property type="match status" value="1"/>
</dbReference>
<sequence>MRVVSGDYRGRRLKSLEGENTRPTTDKVKESMFNMIGPYFDGGIALDLFSGSGGLAIEAVSRGVELAVCVERNFQAMKIIKENIEITKDAERFLPLKMDADKALGWLQAENYTFDYVFLDPPYAQQKIEKQLIMMLQMNLLNPNCKIICEADKELVLPETIGTLVQIRRQTYGITAVTIYRNEDEA</sequence>
<feature type="compositionally biased region" description="Basic and acidic residues" evidence="3">
    <location>
        <begin position="8"/>
        <end position="24"/>
    </location>
</feature>
<comment type="caution">
    <text evidence="4">The sequence shown here is derived from an EMBL/GenBank/DDBJ whole genome shotgun (WGS) entry which is preliminary data.</text>
</comment>
<dbReference type="GO" id="GO:0031167">
    <property type="term" value="P:rRNA methylation"/>
    <property type="evidence" value="ECO:0007669"/>
    <property type="project" value="InterPro"/>
</dbReference>
<dbReference type="GO" id="GO:0003676">
    <property type="term" value="F:nucleic acid binding"/>
    <property type="evidence" value="ECO:0007669"/>
    <property type="project" value="InterPro"/>
</dbReference>
<dbReference type="HOGENOM" id="CLU_075826_0_0_9"/>
<protein>
    <submittedName>
        <fullName evidence="4">RsmD family RNA methyltransferase</fullName>
    </submittedName>
</protein>